<reference evidence="2 3" key="1">
    <citation type="submission" date="2019-12" db="EMBL/GenBank/DDBJ databases">
        <authorList>
            <person name="Floudas D."/>
            <person name="Bentzer J."/>
            <person name="Ahren D."/>
            <person name="Johansson T."/>
            <person name="Persson P."/>
            <person name="Tunlid A."/>
        </authorList>
    </citation>
    <scope>NUCLEOTIDE SEQUENCE [LARGE SCALE GENOMIC DNA]</scope>
    <source>
        <strain evidence="2 3">CBS 102.39</strain>
    </source>
</reference>
<sequence>MPTLDLPTEIWLEILSYLPKGASRKLLGVNRVFFELALQNIYEELRLISGDRETMKSLSQLRYGTTASCTMQQLVEQFFYPSYPNIAKRVRCIYIRPASLPKPSDEQEVTRNDRFWSKSRKAKRMSGKPKATNNSSEHPPYSICSLDTFLRAAMEATRACTNLEELTIVLHDQIATPAFVTFVKALWSGDSIGRCFRRLSISTTVAKIPLLLGSLIKPTKNLPNFRELVLDISLSQSAHTDFDWISATQRVGSFTRIYKDTITSLSIFSMAFKDTLGKLFTELPYFPALKKFELLAVLNPQTFANRELITNFIASHASTLETLIISPRPPSSSLNVSTYNLYRQWLVSEDPRTSPHEALFSSLVLPKLHTFQVCVTKTDYQFDTYFPVQADLSYPPLLPQLFRITPTLTKLIMTEEDNIKHDELSQIIDLLPTREGTVLLEELSFACNTLSCTTLDMLAKRLPRLTSLTITFGVTASNSEYYDPWSGHIAVQEFALVMRTRSYHAWPVRYLRLMKRSSCREGHPSEETMRVVASCISPNVLLDTAWTCTCTVMDSRDEAFHWP</sequence>
<evidence type="ECO:0000313" key="3">
    <source>
        <dbReference type="Proteomes" id="UP000521872"/>
    </source>
</evidence>
<proteinExistence type="predicted"/>
<evidence type="ECO:0008006" key="4">
    <source>
        <dbReference type="Google" id="ProtNLM"/>
    </source>
</evidence>
<name>A0A8H4VTU8_9AGAR</name>
<feature type="compositionally biased region" description="Basic residues" evidence="1">
    <location>
        <begin position="118"/>
        <end position="127"/>
    </location>
</feature>
<keyword evidence="3" id="KW-1185">Reference proteome</keyword>
<comment type="caution">
    <text evidence="2">The sequence shown here is derived from an EMBL/GenBank/DDBJ whole genome shotgun (WGS) entry which is preliminary data.</text>
</comment>
<organism evidence="2 3">
    <name type="scientific">Agrocybe pediades</name>
    <dbReference type="NCBI Taxonomy" id="84607"/>
    <lineage>
        <taxon>Eukaryota</taxon>
        <taxon>Fungi</taxon>
        <taxon>Dikarya</taxon>
        <taxon>Basidiomycota</taxon>
        <taxon>Agaricomycotina</taxon>
        <taxon>Agaricomycetes</taxon>
        <taxon>Agaricomycetidae</taxon>
        <taxon>Agaricales</taxon>
        <taxon>Agaricineae</taxon>
        <taxon>Strophariaceae</taxon>
        <taxon>Agrocybe</taxon>
    </lineage>
</organism>
<evidence type="ECO:0000256" key="1">
    <source>
        <dbReference type="SAM" id="MobiDB-lite"/>
    </source>
</evidence>
<evidence type="ECO:0000313" key="2">
    <source>
        <dbReference type="EMBL" id="KAF4622333.1"/>
    </source>
</evidence>
<gene>
    <name evidence="2" type="ORF">D9613_009249</name>
</gene>
<accession>A0A8H4VTU8</accession>
<protein>
    <recommendedName>
        <fullName evidence="4">F-box domain-containing protein</fullName>
    </recommendedName>
</protein>
<dbReference type="EMBL" id="JAACJL010000002">
    <property type="protein sequence ID" value="KAF4622333.1"/>
    <property type="molecule type" value="Genomic_DNA"/>
</dbReference>
<dbReference type="AlphaFoldDB" id="A0A8H4VTU8"/>
<feature type="region of interest" description="Disordered" evidence="1">
    <location>
        <begin position="118"/>
        <end position="138"/>
    </location>
</feature>
<dbReference type="Proteomes" id="UP000521872">
    <property type="component" value="Unassembled WGS sequence"/>
</dbReference>